<proteinExistence type="predicted"/>
<dbReference type="EMBL" id="GGFJ01011793">
    <property type="protein sequence ID" value="MBW60934.1"/>
    <property type="molecule type" value="Transcribed_RNA"/>
</dbReference>
<sequence length="143" mass="16639">MRRKFVRVLWHLVPQQPMAALEYTLMIFHLRHARSLQIHLTPLALPRLHCTMLKLLEQLMKSTKRQATLAVLMQMTDLQIPALSILLRYPPLPGIRIYAFGLASAMMVDTLRSEQAMQTQLMARHDCHQDWTYLLLGYHLPGL</sequence>
<name>A0A2M4C6J1_9DIPT</name>
<evidence type="ECO:0000313" key="1">
    <source>
        <dbReference type="EMBL" id="MBW60934.1"/>
    </source>
</evidence>
<reference evidence="1" key="1">
    <citation type="submission" date="2018-01" db="EMBL/GenBank/DDBJ databases">
        <title>An insight into the sialome of Amazonian anophelines.</title>
        <authorList>
            <person name="Ribeiro J.M."/>
            <person name="Scarpassa V."/>
            <person name="Calvo E."/>
        </authorList>
    </citation>
    <scope>NUCLEOTIDE SEQUENCE</scope>
    <source>
        <tissue evidence="1">Salivary glands</tissue>
    </source>
</reference>
<dbReference type="AlphaFoldDB" id="A0A2M4C6J1"/>
<protein>
    <submittedName>
        <fullName evidence="1">Putative secreted protein</fullName>
    </submittedName>
</protein>
<accession>A0A2M4C6J1</accession>
<organism evidence="1">
    <name type="scientific">Anopheles marajoara</name>
    <dbReference type="NCBI Taxonomy" id="58244"/>
    <lineage>
        <taxon>Eukaryota</taxon>
        <taxon>Metazoa</taxon>
        <taxon>Ecdysozoa</taxon>
        <taxon>Arthropoda</taxon>
        <taxon>Hexapoda</taxon>
        <taxon>Insecta</taxon>
        <taxon>Pterygota</taxon>
        <taxon>Neoptera</taxon>
        <taxon>Endopterygota</taxon>
        <taxon>Diptera</taxon>
        <taxon>Nematocera</taxon>
        <taxon>Culicoidea</taxon>
        <taxon>Culicidae</taxon>
        <taxon>Anophelinae</taxon>
        <taxon>Anopheles</taxon>
    </lineage>
</organism>